<comment type="caution">
    <text evidence="2">The sequence shown here is derived from an EMBL/GenBank/DDBJ whole genome shotgun (WGS) entry which is preliminary data.</text>
</comment>
<evidence type="ECO:0000259" key="1">
    <source>
        <dbReference type="PROSITE" id="PS50902"/>
    </source>
</evidence>
<protein>
    <submittedName>
        <fullName evidence="2">Flavodoxin family protein</fullName>
    </submittedName>
</protein>
<name>A0ABU3F3K5_9ENTE</name>
<reference evidence="2 3" key="1">
    <citation type="submission" date="2023-03" db="EMBL/GenBank/DDBJ databases">
        <authorList>
            <person name="Shen W."/>
            <person name="Cai J."/>
        </authorList>
    </citation>
    <scope>NUCLEOTIDE SEQUENCE [LARGE SCALE GENOMIC DNA]</scope>
    <source>
        <strain evidence="2 3">D6-4</strain>
    </source>
</reference>
<evidence type="ECO:0000313" key="3">
    <source>
        <dbReference type="Proteomes" id="UP001252875"/>
    </source>
</evidence>
<dbReference type="InterPro" id="IPR008254">
    <property type="entry name" value="Flavodoxin/NO_synth"/>
</dbReference>
<evidence type="ECO:0000313" key="2">
    <source>
        <dbReference type="EMBL" id="MDT2601710.1"/>
    </source>
</evidence>
<gene>
    <name evidence="2" type="ORF">P7D85_18165</name>
</gene>
<keyword evidence="3" id="KW-1185">Reference proteome</keyword>
<dbReference type="PROSITE" id="PS00201">
    <property type="entry name" value="FLAVODOXIN"/>
    <property type="match status" value="1"/>
</dbReference>
<feature type="domain" description="Flavodoxin-like" evidence="1">
    <location>
        <begin position="3"/>
        <end position="157"/>
    </location>
</feature>
<organism evidence="2 3">
    <name type="scientific">Enterococcus hulanensis</name>
    <dbReference type="NCBI Taxonomy" id="2559929"/>
    <lineage>
        <taxon>Bacteria</taxon>
        <taxon>Bacillati</taxon>
        <taxon>Bacillota</taxon>
        <taxon>Bacilli</taxon>
        <taxon>Lactobacillales</taxon>
        <taxon>Enterococcaceae</taxon>
        <taxon>Enterococcus</taxon>
    </lineage>
</organism>
<dbReference type="InterPro" id="IPR001226">
    <property type="entry name" value="Flavodoxin_CS"/>
</dbReference>
<dbReference type="Gene3D" id="3.40.50.360">
    <property type="match status" value="1"/>
</dbReference>
<dbReference type="SUPFAM" id="SSF52218">
    <property type="entry name" value="Flavoproteins"/>
    <property type="match status" value="1"/>
</dbReference>
<dbReference type="Pfam" id="PF12724">
    <property type="entry name" value="Flavodoxin_5"/>
    <property type="match status" value="1"/>
</dbReference>
<proteinExistence type="predicted"/>
<sequence length="165" mass="18073">MKLAIIYYSKTGQTKEMAEFIARGMKKADSEARIFSVDEPIDTEYVNDCSGIVFGTPTYMATSHWRISQWLMTESGNFSLAGKLGGGFATAHYAQGGSDSAILSMLGMLLVKGMLVYSGGSAFGKPFIHHGPVALDAVGDHYEKSKEMFELFGQRFAEKALELFE</sequence>
<accession>A0ABU3F3K5</accession>
<dbReference type="EMBL" id="JARPYI010000013">
    <property type="protein sequence ID" value="MDT2601710.1"/>
    <property type="molecule type" value="Genomic_DNA"/>
</dbReference>
<dbReference type="Proteomes" id="UP001252875">
    <property type="component" value="Unassembled WGS sequence"/>
</dbReference>
<dbReference type="InterPro" id="IPR029039">
    <property type="entry name" value="Flavoprotein-like_sf"/>
</dbReference>
<dbReference type="InterPro" id="IPR026816">
    <property type="entry name" value="Flavodoxin_dom"/>
</dbReference>
<dbReference type="PROSITE" id="PS50902">
    <property type="entry name" value="FLAVODOXIN_LIKE"/>
    <property type="match status" value="1"/>
</dbReference>
<dbReference type="RefSeq" id="WP_311823374.1">
    <property type="nucleotide sequence ID" value="NZ_JARPYF010000013.1"/>
</dbReference>